<dbReference type="RefSeq" id="WP_168446556.1">
    <property type="nucleotide sequence ID" value="NZ_JAAXOW010000001.1"/>
</dbReference>
<evidence type="ECO:0000256" key="2">
    <source>
        <dbReference type="ARBA" id="ARBA00023016"/>
    </source>
</evidence>
<evidence type="ECO:0000313" key="5">
    <source>
        <dbReference type="EMBL" id="NKX92532.1"/>
    </source>
</evidence>
<dbReference type="Pfam" id="PF01556">
    <property type="entry name" value="DnaJ_C"/>
    <property type="match status" value="1"/>
</dbReference>
<sequence>MTGQDWLEKDFYASLGVAKDADAAAIKKAYRKLARQHHPDQNAGDTKAEARFKEIGEAYAVLSDPEQRRQYDAVRAMGGGARFAAGPGGAGGAAGFEDLFGGMFGGGGGGARTTSFPGGGASTGGGGFEDILGGLFGGGRGPAGFRGTRAQQGADINATTTLSFRSAVEGATVSLDVEGRTVTTRIPSGVRDGQKIRLRGKGRPGTGGAPAGDLNITVKVTPHPVYAVDGANLRMTLPVTFDEAALGATIDVPTLDGQTVRVKVPAGTPSGRTLRVKGRGVSTAKATGDLLVTVTVVVPQKLDAVARKAVEAFAEATAGEGRNVRADLLARAQE</sequence>
<dbReference type="InterPro" id="IPR018253">
    <property type="entry name" value="DnaJ_domain_CS"/>
</dbReference>
<dbReference type="PRINTS" id="PR00625">
    <property type="entry name" value="JDOMAIN"/>
</dbReference>
<dbReference type="CDD" id="cd06257">
    <property type="entry name" value="DnaJ"/>
    <property type="match status" value="1"/>
</dbReference>
<dbReference type="InterPro" id="IPR008971">
    <property type="entry name" value="HSP40/DnaJ_pept-bd"/>
</dbReference>
<dbReference type="SMART" id="SM00271">
    <property type="entry name" value="DnaJ"/>
    <property type="match status" value="1"/>
</dbReference>
<accession>A0A9X5FCH9</accession>
<dbReference type="GO" id="GO:0042026">
    <property type="term" value="P:protein refolding"/>
    <property type="evidence" value="ECO:0007669"/>
    <property type="project" value="TreeGrafter"/>
</dbReference>
<dbReference type="EMBL" id="JAAXOW010000001">
    <property type="protein sequence ID" value="NKX92532.1"/>
    <property type="molecule type" value="Genomic_DNA"/>
</dbReference>
<organism evidence="5 6">
    <name type="scientific">Sanguibacter hominis ATCC BAA-789</name>
    <dbReference type="NCBI Taxonomy" id="1312740"/>
    <lineage>
        <taxon>Bacteria</taxon>
        <taxon>Bacillati</taxon>
        <taxon>Actinomycetota</taxon>
        <taxon>Actinomycetes</taxon>
        <taxon>Micrococcales</taxon>
        <taxon>Sanguibacteraceae</taxon>
        <taxon>Sanguibacter</taxon>
    </lineage>
</organism>
<dbReference type="Gene3D" id="1.10.287.110">
    <property type="entry name" value="DnaJ domain"/>
    <property type="match status" value="1"/>
</dbReference>
<keyword evidence="2" id="KW-0346">Stress response</keyword>
<dbReference type="AlphaFoldDB" id="A0A9X5FCH9"/>
<dbReference type="Proteomes" id="UP000774283">
    <property type="component" value="Unassembled WGS sequence"/>
</dbReference>
<evidence type="ECO:0000256" key="1">
    <source>
        <dbReference type="ARBA" id="ARBA00022705"/>
    </source>
</evidence>
<gene>
    <name evidence="5" type="ORF">HF995_04460</name>
</gene>
<dbReference type="InterPro" id="IPR036869">
    <property type="entry name" value="J_dom_sf"/>
</dbReference>
<dbReference type="SUPFAM" id="SSF49493">
    <property type="entry name" value="HSP40/DnaJ peptide-binding domain"/>
    <property type="match status" value="2"/>
</dbReference>
<name>A0A9X5FCH9_9MICO</name>
<comment type="caution">
    <text evidence="5">The sequence shown here is derived from an EMBL/GenBank/DDBJ whole genome shotgun (WGS) entry which is preliminary data.</text>
</comment>
<dbReference type="CDD" id="cd10747">
    <property type="entry name" value="DnaJ_C"/>
    <property type="match status" value="1"/>
</dbReference>
<evidence type="ECO:0000313" key="6">
    <source>
        <dbReference type="Proteomes" id="UP000774283"/>
    </source>
</evidence>
<feature type="domain" description="J" evidence="4">
    <location>
        <begin position="10"/>
        <end position="75"/>
    </location>
</feature>
<dbReference type="PANTHER" id="PTHR43096">
    <property type="entry name" value="DNAJ HOMOLOG 1, MITOCHONDRIAL-RELATED"/>
    <property type="match status" value="1"/>
</dbReference>
<dbReference type="PROSITE" id="PS50076">
    <property type="entry name" value="DNAJ_2"/>
    <property type="match status" value="1"/>
</dbReference>
<evidence type="ECO:0000259" key="4">
    <source>
        <dbReference type="PROSITE" id="PS50076"/>
    </source>
</evidence>
<dbReference type="InterPro" id="IPR002939">
    <property type="entry name" value="DnaJ_C"/>
</dbReference>
<dbReference type="GO" id="GO:0006260">
    <property type="term" value="P:DNA replication"/>
    <property type="evidence" value="ECO:0007669"/>
    <property type="project" value="UniProtKB-KW"/>
</dbReference>
<dbReference type="SUPFAM" id="SSF46565">
    <property type="entry name" value="Chaperone J-domain"/>
    <property type="match status" value="1"/>
</dbReference>
<protein>
    <submittedName>
        <fullName evidence="5">DnaJ domain-containing protein</fullName>
    </submittedName>
</protein>
<dbReference type="Pfam" id="PF00226">
    <property type="entry name" value="DnaJ"/>
    <property type="match status" value="1"/>
</dbReference>
<dbReference type="GO" id="GO:0051082">
    <property type="term" value="F:unfolded protein binding"/>
    <property type="evidence" value="ECO:0007669"/>
    <property type="project" value="InterPro"/>
</dbReference>
<dbReference type="InterPro" id="IPR001623">
    <property type="entry name" value="DnaJ_domain"/>
</dbReference>
<reference evidence="5 6" key="1">
    <citation type="submission" date="2020-04" db="EMBL/GenBank/DDBJ databases">
        <title>MicrobeNet Type strains.</title>
        <authorList>
            <person name="Nicholson A.C."/>
        </authorList>
    </citation>
    <scope>NUCLEOTIDE SEQUENCE [LARGE SCALE GENOMIC DNA]</scope>
    <source>
        <strain evidence="5 6">ATCC BAA-789</strain>
    </source>
</reference>
<dbReference type="GO" id="GO:0005737">
    <property type="term" value="C:cytoplasm"/>
    <property type="evidence" value="ECO:0007669"/>
    <property type="project" value="TreeGrafter"/>
</dbReference>
<evidence type="ECO:0000256" key="3">
    <source>
        <dbReference type="ARBA" id="ARBA00023186"/>
    </source>
</evidence>
<keyword evidence="1" id="KW-0235">DNA replication</keyword>
<dbReference type="PANTHER" id="PTHR43096:SF54">
    <property type="entry name" value="CHAPERONE PROTEIN DNAJ 1"/>
    <property type="match status" value="1"/>
</dbReference>
<proteinExistence type="predicted"/>
<dbReference type="Gene3D" id="2.60.260.20">
    <property type="entry name" value="Urease metallochaperone UreE, N-terminal domain"/>
    <property type="match status" value="2"/>
</dbReference>
<dbReference type="FunFam" id="2.60.260.20:FF:000013">
    <property type="entry name" value="DnaJ subfamily B member 11"/>
    <property type="match status" value="1"/>
</dbReference>
<keyword evidence="6" id="KW-1185">Reference proteome</keyword>
<keyword evidence="3" id="KW-0143">Chaperone</keyword>
<dbReference type="PROSITE" id="PS00636">
    <property type="entry name" value="DNAJ_1"/>
    <property type="match status" value="1"/>
</dbReference>